<keyword evidence="1" id="KW-0732">Signal</keyword>
<sequence>MLSTHLNLFTATTFLLTHFTAAQTPYTSNILATFDDLSSTPMAVYNSLSWPGLSLTNLTSSTLVPDSPNNAASFSPDSSTLQLQPGTTVDYPSSTVDAFDLRSFYYGCGAARSGDGSVVGATVNCTITVKGHVEVGGNKTVVQQSFGYGGGVAGKQQGMARADLRDEFVGLRNVEWFVSGKKGVVAFLDTVAYTVYGK</sequence>
<dbReference type="Proteomes" id="UP000799444">
    <property type="component" value="Unassembled WGS sequence"/>
</dbReference>
<evidence type="ECO:0000313" key="3">
    <source>
        <dbReference type="Proteomes" id="UP000799444"/>
    </source>
</evidence>
<name>A0A9P4QWC6_9PLEO</name>
<gene>
    <name evidence="2" type="ORF">EJ04DRAFT_608865</name>
</gene>
<proteinExistence type="predicted"/>
<dbReference type="OrthoDB" id="4820608at2759"/>
<organism evidence="2 3">
    <name type="scientific">Polyplosphaeria fusca</name>
    <dbReference type="NCBI Taxonomy" id="682080"/>
    <lineage>
        <taxon>Eukaryota</taxon>
        <taxon>Fungi</taxon>
        <taxon>Dikarya</taxon>
        <taxon>Ascomycota</taxon>
        <taxon>Pezizomycotina</taxon>
        <taxon>Dothideomycetes</taxon>
        <taxon>Pleosporomycetidae</taxon>
        <taxon>Pleosporales</taxon>
        <taxon>Tetraplosphaeriaceae</taxon>
        <taxon>Polyplosphaeria</taxon>
    </lineage>
</organism>
<accession>A0A9P4QWC6</accession>
<feature type="signal peptide" evidence="1">
    <location>
        <begin position="1"/>
        <end position="22"/>
    </location>
</feature>
<dbReference type="EMBL" id="ML996182">
    <property type="protein sequence ID" value="KAF2732146.1"/>
    <property type="molecule type" value="Genomic_DNA"/>
</dbReference>
<comment type="caution">
    <text evidence="2">The sequence shown here is derived from an EMBL/GenBank/DDBJ whole genome shotgun (WGS) entry which is preliminary data.</text>
</comment>
<evidence type="ECO:0000256" key="1">
    <source>
        <dbReference type="SAM" id="SignalP"/>
    </source>
</evidence>
<feature type="chain" id="PRO_5040244547" description="Dirigent protein" evidence="1">
    <location>
        <begin position="23"/>
        <end position="198"/>
    </location>
</feature>
<evidence type="ECO:0000313" key="2">
    <source>
        <dbReference type="EMBL" id="KAF2732146.1"/>
    </source>
</evidence>
<evidence type="ECO:0008006" key="4">
    <source>
        <dbReference type="Google" id="ProtNLM"/>
    </source>
</evidence>
<reference evidence="2" key="1">
    <citation type="journal article" date="2020" name="Stud. Mycol.">
        <title>101 Dothideomycetes genomes: a test case for predicting lifestyles and emergence of pathogens.</title>
        <authorList>
            <person name="Haridas S."/>
            <person name="Albert R."/>
            <person name="Binder M."/>
            <person name="Bloem J."/>
            <person name="Labutti K."/>
            <person name="Salamov A."/>
            <person name="Andreopoulos B."/>
            <person name="Baker S."/>
            <person name="Barry K."/>
            <person name="Bills G."/>
            <person name="Bluhm B."/>
            <person name="Cannon C."/>
            <person name="Castanera R."/>
            <person name="Culley D."/>
            <person name="Daum C."/>
            <person name="Ezra D."/>
            <person name="Gonzalez J."/>
            <person name="Henrissat B."/>
            <person name="Kuo A."/>
            <person name="Liang C."/>
            <person name="Lipzen A."/>
            <person name="Lutzoni F."/>
            <person name="Magnuson J."/>
            <person name="Mondo S."/>
            <person name="Nolan M."/>
            <person name="Ohm R."/>
            <person name="Pangilinan J."/>
            <person name="Park H.-J."/>
            <person name="Ramirez L."/>
            <person name="Alfaro M."/>
            <person name="Sun H."/>
            <person name="Tritt A."/>
            <person name="Yoshinaga Y."/>
            <person name="Zwiers L.-H."/>
            <person name="Turgeon B."/>
            <person name="Goodwin S."/>
            <person name="Spatafora J."/>
            <person name="Crous P."/>
            <person name="Grigoriev I."/>
        </authorList>
    </citation>
    <scope>NUCLEOTIDE SEQUENCE</scope>
    <source>
        <strain evidence="2">CBS 125425</strain>
    </source>
</reference>
<keyword evidence="3" id="KW-1185">Reference proteome</keyword>
<dbReference type="AlphaFoldDB" id="A0A9P4QWC6"/>
<protein>
    <recommendedName>
        <fullName evidence="4">Dirigent protein</fullName>
    </recommendedName>
</protein>